<comment type="caution">
    <text evidence="2">The sequence shown here is derived from an EMBL/GenBank/DDBJ whole genome shotgun (WGS) entry which is preliminary data.</text>
</comment>
<dbReference type="EMBL" id="QPMM01000016">
    <property type="protein sequence ID" value="RFS19097.1"/>
    <property type="molecule type" value="Genomic_DNA"/>
</dbReference>
<organism evidence="2 3">
    <name type="scientific">Chitinophaga silvatica</name>
    <dbReference type="NCBI Taxonomy" id="2282649"/>
    <lineage>
        <taxon>Bacteria</taxon>
        <taxon>Pseudomonadati</taxon>
        <taxon>Bacteroidota</taxon>
        <taxon>Chitinophagia</taxon>
        <taxon>Chitinophagales</taxon>
        <taxon>Chitinophagaceae</taxon>
        <taxon>Chitinophaga</taxon>
    </lineage>
</organism>
<evidence type="ECO:0000256" key="1">
    <source>
        <dbReference type="SAM" id="Phobius"/>
    </source>
</evidence>
<evidence type="ECO:0000313" key="2">
    <source>
        <dbReference type="EMBL" id="RFS19097.1"/>
    </source>
</evidence>
<evidence type="ECO:0000313" key="3">
    <source>
        <dbReference type="Proteomes" id="UP000260644"/>
    </source>
</evidence>
<dbReference type="Proteomes" id="UP000260644">
    <property type="component" value="Unassembled WGS sequence"/>
</dbReference>
<accession>A0A3E1Y3N6</accession>
<name>A0A3E1Y3N6_9BACT</name>
<dbReference type="PROSITE" id="PS51257">
    <property type="entry name" value="PROKAR_LIPOPROTEIN"/>
    <property type="match status" value="1"/>
</dbReference>
<keyword evidence="1" id="KW-0472">Membrane</keyword>
<dbReference type="AlphaFoldDB" id="A0A3E1Y3N6"/>
<gene>
    <name evidence="2" type="ORF">DVR12_25145</name>
</gene>
<protein>
    <submittedName>
        <fullName evidence="2">Uncharacterized protein</fullName>
    </submittedName>
</protein>
<keyword evidence="1" id="KW-1133">Transmembrane helix</keyword>
<proteinExistence type="predicted"/>
<reference evidence="2 3" key="1">
    <citation type="submission" date="2018-07" db="EMBL/GenBank/DDBJ databases">
        <title>Chitinophaga K2CV101002-2 sp. nov., isolated from a monsoon evergreen broad-leaved forest soil.</title>
        <authorList>
            <person name="Lv Y."/>
        </authorList>
    </citation>
    <scope>NUCLEOTIDE SEQUENCE [LARGE SCALE GENOMIC DNA]</scope>
    <source>
        <strain evidence="2 3">GDMCC 1.1288</strain>
    </source>
</reference>
<sequence length="73" mass="7874">MSNPKIENLMQPIFYKTCIIICITGILSIFLFSCSGSKEAGKEADSAAFAMPSVDSTSVIPVDTTKTKPDTIR</sequence>
<keyword evidence="1" id="KW-0812">Transmembrane</keyword>
<keyword evidence="3" id="KW-1185">Reference proteome</keyword>
<feature type="transmembrane region" description="Helical" evidence="1">
    <location>
        <begin position="13"/>
        <end position="32"/>
    </location>
</feature>